<organism evidence="2 3">
    <name type="scientific">Phytophthora megakarya</name>
    <dbReference type="NCBI Taxonomy" id="4795"/>
    <lineage>
        <taxon>Eukaryota</taxon>
        <taxon>Sar</taxon>
        <taxon>Stramenopiles</taxon>
        <taxon>Oomycota</taxon>
        <taxon>Peronosporomycetes</taxon>
        <taxon>Peronosporales</taxon>
        <taxon>Peronosporaceae</taxon>
        <taxon>Phytophthora</taxon>
    </lineage>
</organism>
<proteinExistence type="predicted"/>
<dbReference type="OrthoDB" id="428577at2759"/>
<dbReference type="InterPro" id="IPR052146">
    <property type="entry name" value="HOT1"/>
</dbReference>
<keyword evidence="3" id="KW-1185">Reference proteome</keyword>
<dbReference type="Proteomes" id="UP000198211">
    <property type="component" value="Unassembled WGS sequence"/>
</dbReference>
<reference evidence="3" key="1">
    <citation type="submission" date="2017-03" db="EMBL/GenBank/DDBJ databases">
        <title>Phytopthora megakarya and P. palmivora, two closely related causual agents of cacao black pod achieved similar genome size and gene model numbers by different mechanisms.</title>
        <authorList>
            <person name="Ali S."/>
            <person name="Shao J."/>
            <person name="Larry D.J."/>
            <person name="Kronmiller B."/>
            <person name="Shen D."/>
            <person name="Strem M.D."/>
            <person name="Melnick R.L."/>
            <person name="Guiltinan M.J."/>
            <person name="Tyler B.M."/>
            <person name="Meinhardt L.W."/>
            <person name="Bailey B.A."/>
        </authorList>
    </citation>
    <scope>NUCLEOTIDE SEQUENCE [LARGE SCALE GENOMIC DNA]</scope>
    <source>
        <strain evidence="3">zdho120</strain>
    </source>
</reference>
<dbReference type="PANTHER" id="PTHR37784:SF2">
    <property type="entry name" value="HIGH-OSMOLARITY-INDUCED TRANSCRIPTION PROTEIN 1"/>
    <property type="match status" value="1"/>
</dbReference>
<dbReference type="AlphaFoldDB" id="A0A225USZ9"/>
<dbReference type="GO" id="GO:0060963">
    <property type="term" value="P:positive regulation of ribosomal protein gene transcription by RNA polymerase II"/>
    <property type="evidence" value="ECO:0007669"/>
    <property type="project" value="TreeGrafter"/>
</dbReference>
<accession>A0A225USZ9</accession>
<feature type="domain" description="Transcription activator GCR1-like" evidence="1">
    <location>
        <begin position="17"/>
        <end position="95"/>
    </location>
</feature>
<dbReference type="GO" id="GO:0000978">
    <property type="term" value="F:RNA polymerase II cis-regulatory region sequence-specific DNA binding"/>
    <property type="evidence" value="ECO:0007669"/>
    <property type="project" value="TreeGrafter"/>
</dbReference>
<gene>
    <name evidence="2" type="ORF">PHMEG_00034223</name>
</gene>
<evidence type="ECO:0000259" key="1">
    <source>
        <dbReference type="Pfam" id="PF12550"/>
    </source>
</evidence>
<dbReference type="GO" id="GO:0000981">
    <property type="term" value="F:DNA-binding transcription factor activity, RNA polymerase II-specific"/>
    <property type="evidence" value="ECO:0007669"/>
    <property type="project" value="TreeGrafter"/>
</dbReference>
<comment type="caution">
    <text evidence="2">The sequence shown here is derived from an EMBL/GenBank/DDBJ whole genome shotgun (WGS) entry which is preliminary data.</text>
</comment>
<dbReference type="PANTHER" id="PTHR37784">
    <property type="entry name" value="PROTEIN MSN1"/>
    <property type="match status" value="1"/>
</dbReference>
<name>A0A225USZ9_9STRA</name>
<protein>
    <submittedName>
        <fullName evidence="2">Short-chain dehydrogenase</fullName>
    </submittedName>
</protein>
<dbReference type="EMBL" id="NBNE01012593">
    <property type="protein sequence ID" value="OWY95706.1"/>
    <property type="molecule type" value="Genomic_DNA"/>
</dbReference>
<evidence type="ECO:0000313" key="3">
    <source>
        <dbReference type="Proteomes" id="UP000198211"/>
    </source>
</evidence>
<dbReference type="Pfam" id="PF12550">
    <property type="entry name" value="GCR1_C"/>
    <property type="match status" value="1"/>
</dbReference>
<sequence length="113" mass="13182">MSLETQNTEISSGVPQYTMSRGVTTVRELWTEWYVGLCGCPSVEFLENTYGRKWRLSSKEAKYFSRRHRVIRYVQSLLNRDLSVDDALDKADENRGKRSIDAFSKFLNSKKTF</sequence>
<dbReference type="InterPro" id="IPR022210">
    <property type="entry name" value="TF_GCR1-like"/>
</dbReference>
<evidence type="ECO:0000313" key="2">
    <source>
        <dbReference type="EMBL" id="OWY95706.1"/>
    </source>
</evidence>
<dbReference type="STRING" id="4795.A0A225USZ9"/>